<name>A0A085LUN1_9BILA</name>
<dbReference type="PROSITE" id="PS00028">
    <property type="entry name" value="ZINC_FINGER_C2H2_1"/>
    <property type="match status" value="3"/>
</dbReference>
<evidence type="ECO:0000256" key="1">
    <source>
        <dbReference type="ARBA" id="ARBA00048287"/>
    </source>
</evidence>
<dbReference type="Proteomes" id="UP000030764">
    <property type="component" value="Unassembled WGS sequence"/>
</dbReference>
<dbReference type="GO" id="GO:0040029">
    <property type="term" value="P:epigenetic regulation of gene expression"/>
    <property type="evidence" value="ECO:0007669"/>
    <property type="project" value="TreeGrafter"/>
</dbReference>
<gene>
    <name evidence="5" type="ORF">M513_10461</name>
    <name evidence="6" type="ORF">M514_10461</name>
</gene>
<keyword evidence="2" id="KW-0862">Zinc</keyword>
<keyword evidence="2" id="KW-0479">Metal-binding</keyword>
<evidence type="ECO:0000256" key="2">
    <source>
        <dbReference type="PROSITE-ProRule" id="PRU00042"/>
    </source>
</evidence>
<dbReference type="Pfam" id="PF00850">
    <property type="entry name" value="Hist_deacetyl"/>
    <property type="match status" value="1"/>
</dbReference>
<evidence type="ECO:0000313" key="7">
    <source>
        <dbReference type="Proteomes" id="UP000030764"/>
    </source>
</evidence>
<accession>A0A085LUN1</accession>
<dbReference type="AlphaFoldDB" id="A0A085LUN1"/>
<dbReference type="SUPFAM" id="SSF52768">
    <property type="entry name" value="Arginase/deacetylase"/>
    <property type="match status" value="1"/>
</dbReference>
<dbReference type="PROSITE" id="PS50157">
    <property type="entry name" value="ZINC_FINGER_C2H2_2"/>
    <property type="match status" value="3"/>
</dbReference>
<dbReference type="GO" id="GO:0008270">
    <property type="term" value="F:zinc ion binding"/>
    <property type="evidence" value="ECO:0007669"/>
    <property type="project" value="UniProtKB-KW"/>
</dbReference>
<feature type="domain" description="C2H2-type" evidence="4">
    <location>
        <begin position="946"/>
        <end position="973"/>
    </location>
</feature>
<proteinExistence type="predicted"/>
<dbReference type="SUPFAM" id="SSF57667">
    <property type="entry name" value="beta-beta-alpha zinc fingers"/>
    <property type="match status" value="1"/>
</dbReference>
<dbReference type="InterPro" id="IPR023696">
    <property type="entry name" value="Ureohydrolase_dom_sf"/>
</dbReference>
<dbReference type="InterPro" id="IPR013087">
    <property type="entry name" value="Znf_C2H2_type"/>
</dbReference>
<feature type="compositionally biased region" description="Low complexity" evidence="3">
    <location>
        <begin position="792"/>
        <end position="803"/>
    </location>
</feature>
<dbReference type="SMART" id="SM00355">
    <property type="entry name" value="ZnF_C2H2"/>
    <property type="match status" value="3"/>
</dbReference>
<dbReference type="PANTHER" id="PTHR10625:SF38">
    <property type="entry name" value="HISTONE DEACETYLASE 6, ISOFORM G"/>
    <property type="match status" value="1"/>
</dbReference>
<comment type="catalytic activity">
    <reaction evidence="1">
        <text>N(6)-acetyl-L-lysyl-[histone] + H2O = L-lysyl-[histone] + acetate</text>
        <dbReference type="Rhea" id="RHEA:58196"/>
        <dbReference type="Rhea" id="RHEA-COMP:9845"/>
        <dbReference type="Rhea" id="RHEA-COMP:11338"/>
        <dbReference type="ChEBI" id="CHEBI:15377"/>
        <dbReference type="ChEBI" id="CHEBI:29969"/>
        <dbReference type="ChEBI" id="CHEBI:30089"/>
        <dbReference type="ChEBI" id="CHEBI:61930"/>
        <dbReference type="EC" id="3.5.1.98"/>
    </reaction>
</comment>
<dbReference type="GO" id="GO:0141221">
    <property type="term" value="F:histone deacetylase activity, hydrolytic mechanism"/>
    <property type="evidence" value="ECO:0007669"/>
    <property type="project" value="UniProtKB-EC"/>
</dbReference>
<protein>
    <recommendedName>
        <fullName evidence="4">C2H2-type domain-containing protein</fullName>
    </recommendedName>
</protein>
<dbReference type="EMBL" id="KL363287">
    <property type="protein sequence ID" value="KFD48677.1"/>
    <property type="molecule type" value="Genomic_DNA"/>
</dbReference>
<dbReference type="InterPro" id="IPR000286">
    <property type="entry name" value="HDACs"/>
</dbReference>
<dbReference type="Gene3D" id="3.30.160.60">
    <property type="entry name" value="Classic Zinc Finger"/>
    <property type="match status" value="2"/>
</dbReference>
<dbReference type="FunFam" id="3.30.160.60:FF:000616">
    <property type="entry name" value="PR domain zinc finger protein 13"/>
    <property type="match status" value="1"/>
</dbReference>
<dbReference type="PRINTS" id="PR01270">
    <property type="entry name" value="HDASUPER"/>
</dbReference>
<dbReference type="InterPro" id="IPR037138">
    <property type="entry name" value="His_deacetylse_dom_sf"/>
</dbReference>
<organism evidence="5 7">
    <name type="scientific">Trichuris suis</name>
    <name type="common">pig whipworm</name>
    <dbReference type="NCBI Taxonomy" id="68888"/>
    <lineage>
        <taxon>Eukaryota</taxon>
        <taxon>Metazoa</taxon>
        <taxon>Ecdysozoa</taxon>
        <taxon>Nematoda</taxon>
        <taxon>Enoplea</taxon>
        <taxon>Dorylaimia</taxon>
        <taxon>Trichinellida</taxon>
        <taxon>Trichuridae</taxon>
        <taxon>Trichuris</taxon>
    </lineage>
</organism>
<keyword evidence="7" id="KW-1185">Reference proteome</keyword>
<feature type="region of interest" description="Disordered" evidence="3">
    <location>
        <begin position="780"/>
        <end position="805"/>
    </location>
</feature>
<feature type="domain" description="C2H2-type" evidence="4">
    <location>
        <begin position="1006"/>
        <end position="1029"/>
    </location>
</feature>
<evidence type="ECO:0000313" key="5">
    <source>
        <dbReference type="EMBL" id="KFD48677.1"/>
    </source>
</evidence>
<dbReference type="Pfam" id="PF00096">
    <property type="entry name" value="zf-C2H2"/>
    <property type="match status" value="1"/>
</dbReference>
<reference evidence="5 7" key="1">
    <citation type="journal article" date="2014" name="Nat. Genet.">
        <title>Genome and transcriptome of the porcine whipworm Trichuris suis.</title>
        <authorList>
            <person name="Jex A.R."/>
            <person name="Nejsum P."/>
            <person name="Schwarz E.M."/>
            <person name="Hu L."/>
            <person name="Young N.D."/>
            <person name="Hall R.S."/>
            <person name="Korhonen P.K."/>
            <person name="Liao S."/>
            <person name="Thamsborg S."/>
            <person name="Xia J."/>
            <person name="Xu P."/>
            <person name="Wang S."/>
            <person name="Scheerlinck J.P."/>
            <person name="Hofmann A."/>
            <person name="Sternberg P.W."/>
            <person name="Wang J."/>
            <person name="Gasser R.B."/>
        </authorList>
    </citation>
    <scope>NUCLEOTIDE SEQUENCE [LARGE SCALE GENOMIC DNA]</scope>
    <source>
        <strain evidence="6">DCEP-RM93F</strain>
        <strain evidence="5">DCEP-RM93M</strain>
    </source>
</reference>
<evidence type="ECO:0000313" key="6">
    <source>
        <dbReference type="EMBL" id="KFD70672.1"/>
    </source>
</evidence>
<dbReference type="GO" id="GO:0000118">
    <property type="term" value="C:histone deacetylase complex"/>
    <property type="evidence" value="ECO:0007669"/>
    <property type="project" value="TreeGrafter"/>
</dbReference>
<evidence type="ECO:0000259" key="4">
    <source>
        <dbReference type="PROSITE" id="PS50157"/>
    </source>
</evidence>
<dbReference type="Proteomes" id="UP000030758">
    <property type="component" value="Unassembled WGS sequence"/>
</dbReference>
<dbReference type="InterPro" id="IPR023801">
    <property type="entry name" value="His_deacetylse_dom"/>
</dbReference>
<keyword evidence="2" id="KW-0863">Zinc-finger</keyword>
<dbReference type="PANTHER" id="PTHR10625">
    <property type="entry name" value="HISTONE DEACETYLASE HDAC1-RELATED"/>
    <property type="match status" value="1"/>
</dbReference>
<dbReference type="EMBL" id="KL367486">
    <property type="protein sequence ID" value="KFD70672.1"/>
    <property type="molecule type" value="Genomic_DNA"/>
</dbReference>
<evidence type="ECO:0000256" key="3">
    <source>
        <dbReference type="SAM" id="MobiDB-lite"/>
    </source>
</evidence>
<sequence>MKSTMIASEAKERSVIVPGYATQREMESHECLWYDDHVESPDRLKETVRHCEELGLLSRMKRLQIVPCSEEVLTLFHSAKYVRRIARTEKMERNKLEELCDKYDSVYLCRKSYECALLATGAVVEAAKAVVEGKCAGCIALVRPPGHHAMKREANGFCIFNNVGVAASYALKHLGLKRILIVDWDVHYGQGVQKAFYKRSDVLCISIHRHQQGTFWPFMEEAEWDRIGSSDGEGFNVNIPLNQVNLSDIDYLAIFRHIVVPIAIEYKPELVFVSAGFDAAVGCPEGNMKLSPQAFGHLTNMLMPIAGNRLVIALEGGYCIESLSWSVSCVIRALLRDPLFALNDVNVAVTPSVVNMIHLTALALEKHWKCMQAFLRTISSCLAKTGSEPYYALAPDFLGKCHMTEEDITKRGSLSNATELKAVIRDLESATLKWREQPMPRVHFHIINESSDMSLPASTFSDLSINHRLRSYIYCTLADLNQSDEVTHTPTKRTRLQVYTSLMYTTGQIVYSMMQRQMLSGVIAGDLPYGYIVNTLTNLVSSTFGKHNVKRPLIVSSRGNVMFFKQTHSDGSTCLWLNTAFIPLYEATKLDESHESKEPLDDDTFCVKVDLPASRPNGVDRLFVLQQLLLPIAYAHCPDLVVMELDFYESSFLGIEPSLYSFMVSNLMALASGRLLIIATAKGATNNVEQYLLSVLAPLAGSNPHFEDTLGNGSVSNECISMIANAISQLQHFYPLLKSVFVPSKETVNMVETMPSKSNCSEGSSADNCPSSAAQVLSKRKSVLSKDKSPQSTTTSFDDSNSNRIVDNATDHKCSKVSRSVVCARIGPIGHRKKRFRLSMCSLFSPTFLWPRLSGPIYPCNTKPKQEQSVRRSSTTKKLFRPWQDNGGEDVVSLSEAQSPPYQAPMEMSSKNLMLLSSCLKNGNDDLSKSTIEIMATSMGKTSDGHRCIYCGKLYSRKYGLKIHLRTHTGFKPLRCKICQRAFGDPSNLNKHARLHTIEMCGQSTLKCQFCGKCLVRKRDLDRHVASRHQEYISEAPGGVK</sequence>
<dbReference type="Gene3D" id="3.40.800.20">
    <property type="entry name" value="Histone deacetylase domain"/>
    <property type="match status" value="2"/>
</dbReference>
<feature type="domain" description="C2H2-type" evidence="4">
    <location>
        <begin position="974"/>
        <end position="1001"/>
    </location>
</feature>
<dbReference type="InterPro" id="IPR036236">
    <property type="entry name" value="Znf_C2H2_sf"/>
</dbReference>